<evidence type="ECO:0000256" key="1">
    <source>
        <dbReference type="SAM" id="SignalP"/>
    </source>
</evidence>
<proteinExistence type="predicted"/>
<dbReference type="EMBL" id="BPRH01003542">
    <property type="protein sequence ID" value="GJF09757.1"/>
    <property type="molecule type" value="Genomic_DNA"/>
</dbReference>
<name>A0ABQ4V482_9MYCO</name>
<feature type="signal peptide" evidence="1">
    <location>
        <begin position="1"/>
        <end position="19"/>
    </location>
</feature>
<reference evidence="3 4" key="1">
    <citation type="submission" date="2021-08" db="EMBL/GenBank/DDBJ databases">
        <title>Draft genome sequence of Mycolicibacterium sp. NGTWS1702 strain.</title>
        <authorList>
            <person name="Matsumoto M."/>
            <person name="Tang B.C.C."/>
            <person name="Machida Y."/>
            <person name="Matoyama H."/>
            <person name="Kishihara T."/>
            <person name="Sato S."/>
            <person name="Kondo I."/>
            <person name="Sano M."/>
            <person name="Kato G."/>
        </authorList>
    </citation>
    <scope>NUCLEOTIDE SEQUENCE [LARGE SCALE GENOMIC DNA]</scope>
    <source>
        <strain evidence="3 4">NGTWSNA01</strain>
    </source>
</reference>
<comment type="caution">
    <text evidence="3">The sequence shown here is derived from an EMBL/GenBank/DDBJ whole genome shotgun (WGS) entry which is preliminary data.</text>
</comment>
<feature type="chain" id="PRO_5046892174" description="DUF4189 domain-containing protein" evidence="1">
    <location>
        <begin position="20"/>
        <end position="147"/>
    </location>
</feature>
<dbReference type="Pfam" id="PF13827">
    <property type="entry name" value="DUF4189"/>
    <property type="match status" value="1"/>
</dbReference>
<evidence type="ECO:0000259" key="2">
    <source>
        <dbReference type="Pfam" id="PF13827"/>
    </source>
</evidence>
<keyword evidence="1" id="KW-0732">Signal</keyword>
<evidence type="ECO:0000313" key="4">
    <source>
        <dbReference type="Proteomes" id="UP001060504"/>
    </source>
</evidence>
<evidence type="ECO:0000313" key="3">
    <source>
        <dbReference type="EMBL" id="GJF09757.1"/>
    </source>
</evidence>
<keyword evidence="4" id="KW-1185">Reference proteome</keyword>
<dbReference type="InterPro" id="IPR025240">
    <property type="entry name" value="DUF4189"/>
</dbReference>
<feature type="domain" description="DUF4189" evidence="2">
    <location>
        <begin position="33"/>
        <end position="117"/>
    </location>
</feature>
<sequence length="147" mass="15297">MLIETVASFGIVMVMVAAALTTDAASARTADGWVAVANSPSRESLDWNTNVSRQAAESTALRQCVTLQNAKNCRIVASGPQCVAVAWDTNQPLNRPYGAVADTPAAALNAAIAAAGTYANDPTVRCSYLPQQPSSGNPPGRLPRQIV</sequence>
<organism evidence="3 4">
    <name type="scientific">Mycolicibacterium cyprinidarum</name>
    <dbReference type="NCBI Taxonomy" id="2860311"/>
    <lineage>
        <taxon>Bacteria</taxon>
        <taxon>Bacillati</taxon>
        <taxon>Actinomycetota</taxon>
        <taxon>Actinomycetes</taxon>
        <taxon>Mycobacteriales</taxon>
        <taxon>Mycobacteriaceae</taxon>
        <taxon>Mycolicibacterium</taxon>
    </lineage>
</organism>
<dbReference type="Proteomes" id="UP001060504">
    <property type="component" value="Unassembled WGS sequence"/>
</dbReference>
<accession>A0ABQ4V482</accession>
<protein>
    <recommendedName>
        <fullName evidence="2">DUF4189 domain-containing protein</fullName>
    </recommendedName>
</protein>
<gene>
    <name evidence="3" type="ORF">NGTWS1702_33840</name>
</gene>